<evidence type="ECO:0000313" key="1">
    <source>
        <dbReference type="EMBL" id="KAK3938001.1"/>
    </source>
</evidence>
<accession>A0AAN6S320</accession>
<reference evidence="2" key="1">
    <citation type="journal article" date="2023" name="Mol. Phylogenet. Evol.">
        <title>Genome-scale phylogeny and comparative genomics of the fungal order Sordariales.</title>
        <authorList>
            <person name="Hensen N."/>
            <person name="Bonometti L."/>
            <person name="Westerberg I."/>
            <person name="Brannstrom I.O."/>
            <person name="Guillou S."/>
            <person name="Cros-Aarteil S."/>
            <person name="Calhoun S."/>
            <person name="Haridas S."/>
            <person name="Kuo A."/>
            <person name="Mondo S."/>
            <person name="Pangilinan J."/>
            <person name="Riley R."/>
            <person name="LaButti K."/>
            <person name="Andreopoulos B."/>
            <person name="Lipzen A."/>
            <person name="Chen C."/>
            <person name="Yan M."/>
            <person name="Daum C."/>
            <person name="Ng V."/>
            <person name="Clum A."/>
            <person name="Steindorff A."/>
            <person name="Ohm R.A."/>
            <person name="Martin F."/>
            <person name="Silar P."/>
            <person name="Natvig D.O."/>
            <person name="Lalanne C."/>
            <person name="Gautier V."/>
            <person name="Ament-Velasquez S.L."/>
            <person name="Kruys A."/>
            <person name="Hutchinson M.I."/>
            <person name="Powell A.J."/>
            <person name="Barry K."/>
            <person name="Miller A.N."/>
            <person name="Grigoriev I.V."/>
            <person name="Debuchy R."/>
            <person name="Gladieux P."/>
            <person name="Hiltunen Thoren M."/>
            <person name="Johannesson H."/>
        </authorList>
    </citation>
    <scope>NUCLEOTIDE SEQUENCE [LARGE SCALE GENOMIC DNA]</scope>
    <source>
        <strain evidence="2">CBS 340.73</strain>
    </source>
</reference>
<dbReference type="AlphaFoldDB" id="A0AAN6S320"/>
<organism evidence="1 2">
    <name type="scientific">Diplogelasinospora grovesii</name>
    <dbReference type="NCBI Taxonomy" id="303347"/>
    <lineage>
        <taxon>Eukaryota</taxon>
        <taxon>Fungi</taxon>
        <taxon>Dikarya</taxon>
        <taxon>Ascomycota</taxon>
        <taxon>Pezizomycotina</taxon>
        <taxon>Sordariomycetes</taxon>
        <taxon>Sordariomycetidae</taxon>
        <taxon>Sordariales</taxon>
        <taxon>Diplogelasinosporaceae</taxon>
        <taxon>Diplogelasinospora</taxon>
    </lineage>
</organism>
<sequence length="262" mass="28549">MPPRIIHITTLNDTSHSALSIFTLTAHSRVCCPYFDSPVNSPEGFGSMFIFQALLFFLGVQSIAAQRQHAIFHGTSIVILPHANSTWPGNATFLTANFFTYGTPAGYLSFGCHCLPHSDKFHWVEYANTTCDAATGRCRNSITNEPANDPPDVKPPDLKVPPVCLDYVVQSPDIGNGPYGRLALSYVDIEHGGYGVGSRQMLSTDPAHARDCHSAQRTFRNIAAKYGLEAKLKFQIGNPCVGNSEEGSSLQKILGSIRNYLA</sequence>
<dbReference type="Proteomes" id="UP001303473">
    <property type="component" value="Unassembled WGS sequence"/>
</dbReference>
<protein>
    <submittedName>
        <fullName evidence="1">Uncharacterized protein</fullName>
    </submittedName>
</protein>
<evidence type="ECO:0000313" key="2">
    <source>
        <dbReference type="Proteomes" id="UP001303473"/>
    </source>
</evidence>
<name>A0AAN6S320_9PEZI</name>
<proteinExistence type="predicted"/>
<dbReference type="EMBL" id="MU853839">
    <property type="protein sequence ID" value="KAK3938001.1"/>
    <property type="molecule type" value="Genomic_DNA"/>
</dbReference>
<keyword evidence="2" id="KW-1185">Reference proteome</keyword>
<gene>
    <name evidence="1" type="ORF">QBC46DRAFT_356153</name>
</gene>
<comment type="caution">
    <text evidence="1">The sequence shown here is derived from an EMBL/GenBank/DDBJ whole genome shotgun (WGS) entry which is preliminary data.</text>
</comment>